<dbReference type="PANTHER" id="PTHR31573:SF1">
    <property type="entry name" value="DNA OXIDATIVE DEMETHYLASE ALKBH2"/>
    <property type="match status" value="1"/>
</dbReference>
<gene>
    <name evidence="4" type="ORF">Esi_0181_0046</name>
</gene>
<feature type="region of interest" description="Disordered" evidence="2">
    <location>
        <begin position="81"/>
        <end position="115"/>
    </location>
</feature>
<dbReference type="InParanoid" id="D8LGV3"/>
<feature type="binding site" evidence="1">
    <location>
        <position position="193"/>
    </location>
    <ligand>
        <name>2-oxoglutarate</name>
        <dbReference type="ChEBI" id="CHEBI:16810"/>
    </ligand>
</feature>
<dbReference type="InterPro" id="IPR027450">
    <property type="entry name" value="AlkB-like"/>
</dbReference>
<dbReference type="PROSITE" id="PS51471">
    <property type="entry name" value="FE2OG_OXY"/>
    <property type="match status" value="1"/>
</dbReference>
<dbReference type="GO" id="GO:0051747">
    <property type="term" value="F:cytosine C-5 DNA demethylase activity"/>
    <property type="evidence" value="ECO:0007669"/>
    <property type="project" value="TreeGrafter"/>
</dbReference>
<feature type="binding site" evidence="1">
    <location>
        <position position="261"/>
    </location>
    <ligand>
        <name>2-oxoglutarate</name>
        <dbReference type="ChEBI" id="CHEBI:16810"/>
    </ligand>
</feature>
<dbReference type="InterPro" id="IPR037151">
    <property type="entry name" value="AlkB-like_sf"/>
</dbReference>
<feature type="domain" description="Fe2OG dioxygenase" evidence="3">
    <location>
        <begin position="184"/>
        <end position="284"/>
    </location>
</feature>
<dbReference type="eggNOG" id="ENOG502QW9E">
    <property type="taxonomic scope" value="Eukaryota"/>
</dbReference>
<keyword evidence="5" id="KW-1185">Reference proteome</keyword>
<dbReference type="Pfam" id="PF13532">
    <property type="entry name" value="2OG-FeII_Oxy_2"/>
    <property type="match status" value="1"/>
</dbReference>
<feature type="compositionally biased region" description="Basic and acidic residues" evidence="2">
    <location>
        <begin position="267"/>
        <end position="285"/>
    </location>
</feature>
<sequence length="349" mass="37386">MCGDLIGQQEGKRGRASRPNEQVGAKRRWSGSSSSSQPKAPATATCSCETFHLQSGTGKLRFWPSLLTDAAQRRLFEELTVDPDLRPLDPKAGSSGGGGGGGGGGSGNPGLREDGAARGRWMQRPIKLFGREIPQPRLTCFYGRTGVSYRYSGKTLEATPWDGVPAIQEILAAAGAAAGVDPGYFNCVLLNWYRDGADYMGWHSDDEKELEKGAAIASVSLGAGRRFQLRRKKDHAQKVEFILGGGSLLLMEGSTQEHWQHRVPKRTAKEEREVRQSPQERREAKALSPLLLSWSGQGGKESSSLKTGESGGNGSITGGRVGSSLLTSSAGARGGRINLTFRRVKEGVS</sequence>
<dbReference type="STRING" id="2880.D8LGV3"/>
<evidence type="ECO:0000259" key="3">
    <source>
        <dbReference type="PROSITE" id="PS51471"/>
    </source>
</evidence>
<feature type="binding site" evidence="1">
    <location>
        <begin position="149"/>
        <end position="151"/>
    </location>
    <ligand>
        <name>substrate</name>
    </ligand>
</feature>
<feature type="region of interest" description="Disordered" evidence="2">
    <location>
        <begin position="259"/>
        <end position="331"/>
    </location>
</feature>
<accession>D8LGV3</accession>
<evidence type="ECO:0000256" key="1">
    <source>
        <dbReference type="PIRSR" id="PIRSR632852-1"/>
    </source>
</evidence>
<organism evidence="4 5">
    <name type="scientific">Ectocarpus siliculosus</name>
    <name type="common">Brown alga</name>
    <name type="synonym">Conferva siliculosa</name>
    <dbReference type="NCBI Taxonomy" id="2880"/>
    <lineage>
        <taxon>Eukaryota</taxon>
        <taxon>Sar</taxon>
        <taxon>Stramenopiles</taxon>
        <taxon>Ochrophyta</taxon>
        <taxon>PX clade</taxon>
        <taxon>Phaeophyceae</taxon>
        <taxon>Ectocarpales</taxon>
        <taxon>Ectocarpaceae</taxon>
        <taxon>Ectocarpus</taxon>
    </lineage>
</organism>
<dbReference type="OrthoDB" id="545910at2759"/>
<dbReference type="PANTHER" id="PTHR31573">
    <property type="entry name" value="ALPHA-KETOGLUTARATE-DEPENDENT DIOXYGENASE ALKB HOMOLOG 2"/>
    <property type="match status" value="1"/>
</dbReference>
<feature type="binding site" evidence="1">
    <location>
        <begin position="129"/>
        <end position="131"/>
    </location>
    <ligand>
        <name>substrate</name>
    </ligand>
</feature>
<evidence type="ECO:0000256" key="2">
    <source>
        <dbReference type="SAM" id="MobiDB-lite"/>
    </source>
</evidence>
<protein>
    <submittedName>
        <fullName evidence="4">2OG-Fe(II) oxygenase</fullName>
    </submittedName>
</protein>
<feature type="compositionally biased region" description="Gly residues" evidence="2">
    <location>
        <begin position="94"/>
        <end position="108"/>
    </location>
</feature>
<dbReference type="GO" id="GO:0006307">
    <property type="term" value="P:DNA alkylation repair"/>
    <property type="evidence" value="ECO:0007669"/>
    <property type="project" value="TreeGrafter"/>
</dbReference>
<feature type="binding site" evidence="1">
    <location>
        <position position="206"/>
    </location>
    <ligand>
        <name>substrate</name>
    </ligand>
</feature>
<dbReference type="SUPFAM" id="SSF51197">
    <property type="entry name" value="Clavaminate synthase-like"/>
    <property type="match status" value="1"/>
</dbReference>
<dbReference type="EMBL" id="FN649760">
    <property type="protein sequence ID" value="CBN75806.1"/>
    <property type="molecule type" value="Genomic_DNA"/>
</dbReference>
<name>D8LGV3_ECTSI</name>
<feature type="compositionally biased region" description="Gly residues" evidence="2">
    <location>
        <begin position="309"/>
        <end position="321"/>
    </location>
</feature>
<dbReference type="AlphaFoldDB" id="D8LGV3"/>
<dbReference type="Gene3D" id="2.60.120.590">
    <property type="entry name" value="Alpha-ketoglutarate-dependent dioxygenase AlkB-like"/>
    <property type="match status" value="1"/>
</dbReference>
<feature type="binding site" evidence="1">
    <location>
        <position position="203"/>
    </location>
    <ligand>
        <name>2-oxoglutarate</name>
        <dbReference type="ChEBI" id="CHEBI:16810"/>
    </ligand>
</feature>
<dbReference type="Proteomes" id="UP000002630">
    <property type="component" value="Unassembled WGS sequence"/>
</dbReference>
<proteinExistence type="predicted"/>
<evidence type="ECO:0000313" key="4">
    <source>
        <dbReference type="EMBL" id="CBN75806.1"/>
    </source>
</evidence>
<feature type="region of interest" description="Disordered" evidence="2">
    <location>
        <begin position="1"/>
        <end position="44"/>
    </location>
</feature>
<dbReference type="GO" id="GO:0008198">
    <property type="term" value="F:ferrous iron binding"/>
    <property type="evidence" value="ECO:0007669"/>
    <property type="project" value="TreeGrafter"/>
</dbReference>
<dbReference type="InterPro" id="IPR032852">
    <property type="entry name" value="ALKBH2"/>
</dbReference>
<dbReference type="InterPro" id="IPR005123">
    <property type="entry name" value="Oxoglu/Fe-dep_dioxygenase_dom"/>
</dbReference>
<dbReference type="GO" id="GO:0035516">
    <property type="term" value="F:broad specificity oxidative DNA demethylase activity"/>
    <property type="evidence" value="ECO:0007669"/>
    <property type="project" value="TreeGrafter"/>
</dbReference>
<reference evidence="4 5" key="1">
    <citation type="journal article" date="2010" name="Nature">
        <title>The Ectocarpus genome and the independent evolution of multicellularity in brown algae.</title>
        <authorList>
            <person name="Cock J.M."/>
            <person name="Sterck L."/>
            <person name="Rouze P."/>
            <person name="Scornet D."/>
            <person name="Allen A.E."/>
            <person name="Amoutzias G."/>
            <person name="Anthouard V."/>
            <person name="Artiguenave F."/>
            <person name="Aury J.M."/>
            <person name="Badger J.H."/>
            <person name="Beszteri B."/>
            <person name="Billiau K."/>
            <person name="Bonnet E."/>
            <person name="Bothwell J.H."/>
            <person name="Bowler C."/>
            <person name="Boyen C."/>
            <person name="Brownlee C."/>
            <person name="Carrano C.J."/>
            <person name="Charrier B."/>
            <person name="Cho G.Y."/>
            <person name="Coelho S.M."/>
            <person name="Collen J."/>
            <person name="Corre E."/>
            <person name="Da Silva C."/>
            <person name="Delage L."/>
            <person name="Delaroque N."/>
            <person name="Dittami S.M."/>
            <person name="Doulbeau S."/>
            <person name="Elias M."/>
            <person name="Farnham G."/>
            <person name="Gachon C.M."/>
            <person name="Gschloessl B."/>
            <person name="Heesch S."/>
            <person name="Jabbari K."/>
            <person name="Jubin C."/>
            <person name="Kawai H."/>
            <person name="Kimura K."/>
            <person name="Kloareg B."/>
            <person name="Kupper F.C."/>
            <person name="Lang D."/>
            <person name="Le Bail A."/>
            <person name="Leblanc C."/>
            <person name="Lerouge P."/>
            <person name="Lohr M."/>
            <person name="Lopez P.J."/>
            <person name="Martens C."/>
            <person name="Maumus F."/>
            <person name="Michel G."/>
            <person name="Miranda-Saavedra D."/>
            <person name="Morales J."/>
            <person name="Moreau H."/>
            <person name="Motomura T."/>
            <person name="Nagasato C."/>
            <person name="Napoli C.A."/>
            <person name="Nelson D.R."/>
            <person name="Nyvall-Collen P."/>
            <person name="Peters A.F."/>
            <person name="Pommier C."/>
            <person name="Potin P."/>
            <person name="Poulain J."/>
            <person name="Quesneville H."/>
            <person name="Read B."/>
            <person name="Rensing S.A."/>
            <person name="Ritter A."/>
            <person name="Rousvoal S."/>
            <person name="Samanta M."/>
            <person name="Samson G."/>
            <person name="Schroeder D.C."/>
            <person name="Segurens B."/>
            <person name="Strittmatter M."/>
            <person name="Tonon T."/>
            <person name="Tregear J.W."/>
            <person name="Valentin K."/>
            <person name="von Dassow P."/>
            <person name="Yamagishi T."/>
            <person name="Van de Peer Y."/>
            <person name="Wincker P."/>
        </authorList>
    </citation>
    <scope>NUCLEOTIDE SEQUENCE [LARGE SCALE GENOMIC DNA]</scope>
    <source>
        <strain evidence="5">Ec32 / CCAP1310/4</strain>
    </source>
</reference>
<feature type="binding site" evidence="1">
    <location>
        <position position="191"/>
    </location>
    <ligand>
        <name>2-oxoglutarate</name>
        <dbReference type="ChEBI" id="CHEBI:16810"/>
    </ligand>
</feature>
<evidence type="ECO:0000313" key="5">
    <source>
        <dbReference type="Proteomes" id="UP000002630"/>
    </source>
</evidence>